<comment type="caution">
    <text evidence="2">The sequence shown here is derived from an EMBL/GenBank/DDBJ whole genome shotgun (WGS) entry which is preliminary data.</text>
</comment>
<feature type="chain" id="PRO_5015533820" evidence="1">
    <location>
        <begin position="19"/>
        <end position="81"/>
    </location>
</feature>
<name>A0A2S4VB62_9BASI</name>
<evidence type="ECO:0000256" key="1">
    <source>
        <dbReference type="SAM" id="SignalP"/>
    </source>
</evidence>
<keyword evidence="3" id="KW-1185">Reference proteome</keyword>
<gene>
    <name evidence="2" type="ORF">PSTT_08754</name>
</gene>
<dbReference type="VEuPathDB" id="FungiDB:PSHT_06149"/>
<dbReference type="VEuPathDB" id="FungiDB:PSTT_08754"/>
<protein>
    <submittedName>
        <fullName evidence="2">Uncharacterized protein</fullName>
    </submittedName>
</protein>
<feature type="signal peptide" evidence="1">
    <location>
        <begin position="1"/>
        <end position="18"/>
    </location>
</feature>
<dbReference type="EMBL" id="PKSL01000082">
    <property type="protein sequence ID" value="POW06751.1"/>
    <property type="molecule type" value="Genomic_DNA"/>
</dbReference>
<sequence>MFSRLIIALLILVGQYMASETPVQLTQEIRRCGSCPNLKESYPDTIHQFEGNQAIESHINSGMSSAEQEKSLELVCLDRQV</sequence>
<evidence type="ECO:0000313" key="2">
    <source>
        <dbReference type="EMBL" id="POW06751.1"/>
    </source>
</evidence>
<keyword evidence="1" id="KW-0732">Signal</keyword>
<dbReference type="AlphaFoldDB" id="A0A2S4VB62"/>
<evidence type="ECO:0000313" key="3">
    <source>
        <dbReference type="Proteomes" id="UP000239156"/>
    </source>
</evidence>
<dbReference type="Proteomes" id="UP000239156">
    <property type="component" value="Unassembled WGS sequence"/>
</dbReference>
<accession>A0A2S4VB62</accession>
<reference evidence="2" key="1">
    <citation type="submission" date="2017-12" db="EMBL/GenBank/DDBJ databases">
        <title>Gene loss provides genomic basis for host adaptation in cereal stripe rust fungi.</title>
        <authorList>
            <person name="Xia C."/>
        </authorList>
    </citation>
    <scope>NUCLEOTIDE SEQUENCE [LARGE SCALE GENOMIC DNA]</scope>
    <source>
        <strain evidence="2">93-210</strain>
    </source>
</reference>
<organism evidence="2 3">
    <name type="scientific">Puccinia striiformis</name>
    <dbReference type="NCBI Taxonomy" id="27350"/>
    <lineage>
        <taxon>Eukaryota</taxon>
        <taxon>Fungi</taxon>
        <taxon>Dikarya</taxon>
        <taxon>Basidiomycota</taxon>
        <taxon>Pucciniomycotina</taxon>
        <taxon>Pucciniomycetes</taxon>
        <taxon>Pucciniales</taxon>
        <taxon>Pucciniaceae</taxon>
        <taxon>Puccinia</taxon>
    </lineage>
</organism>
<proteinExistence type="predicted"/>